<gene>
    <name evidence="2" type="ORF">BRM9_1957</name>
    <name evidence="3" type="ORF">MB9_0400</name>
</gene>
<dbReference type="EMBL" id="LN734822">
    <property type="protein sequence ID" value="CEL24047.1"/>
    <property type="molecule type" value="Genomic_DNA"/>
</dbReference>
<evidence type="ECO:0000313" key="4">
    <source>
        <dbReference type="Proteomes" id="UP000029661"/>
    </source>
</evidence>
<protein>
    <recommendedName>
        <fullName evidence="1">Zinc-ribbon domain-containing protein</fullName>
    </recommendedName>
</protein>
<dbReference type="AlphaFoldDB" id="A0A089ZD63"/>
<reference evidence="2" key="1">
    <citation type="submission" date="2013-12" db="EMBL/GenBank/DDBJ databases">
        <title>The complete genome sequence of Methanobacterium sp. BRM9.</title>
        <authorList>
            <consortium name="Pastoral Greenhouse Gas Research Consortium"/>
            <person name="Kelly W.J."/>
            <person name="Leahy S.C."/>
            <person name="Perry R."/>
            <person name="Li D."/>
            <person name="Altermann E."/>
            <person name="Lambie S.C."/>
            <person name="Attwood G.T."/>
        </authorList>
    </citation>
    <scope>NUCLEOTIDE SEQUENCE [LARGE SCALE GENOMIC DNA]</scope>
    <source>
        <strain evidence="2">BRM9</strain>
    </source>
</reference>
<sequence>MVYCTQCGEENSEDSVFCSNCGHKLGESKENTGGKEVLQEMVYVRWNLNKGNKIGTRLYQKILYFTDQNIYIGEGSLIAGLATDLGGIVGLAIENHSLSDREKEAHTINFQEMASNDPDVVIIPYPDILSLKLEKKTFFKPDPKIKLATTDTDYEFIVSQKVKYKRYAQSLPQILGDKVEAET</sequence>
<keyword evidence="5" id="KW-1185">Reference proteome</keyword>
<dbReference type="RefSeq" id="WP_048085630.1">
    <property type="nucleotide sequence ID" value="NZ_CP006933.1"/>
</dbReference>
<dbReference type="Proteomes" id="UP000029661">
    <property type="component" value="Chromosome"/>
</dbReference>
<proteinExistence type="predicted"/>
<accession>A0A089ZD63</accession>
<dbReference type="InterPro" id="IPR026870">
    <property type="entry name" value="Zinc_ribbon_dom"/>
</dbReference>
<dbReference type="Pfam" id="PF13240">
    <property type="entry name" value="Zn_Ribbon_1"/>
    <property type="match status" value="1"/>
</dbReference>
<name>A0A089ZD63_METFO</name>
<dbReference type="PATRIC" id="fig|2162.10.peg.411"/>
<organism evidence="2 4">
    <name type="scientific">Methanobacterium formicicum</name>
    <dbReference type="NCBI Taxonomy" id="2162"/>
    <lineage>
        <taxon>Archaea</taxon>
        <taxon>Methanobacteriati</taxon>
        <taxon>Methanobacteriota</taxon>
        <taxon>Methanomada group</taxon>
        <taxon>Methanobacteria</taxon>
        <taxon>Methanobacteriales</taxon>
        <taxon>Methanobacteriaceae</taxon>
        <taxon>Methanobacterium</taxon>
    </lineage>
</organism>
<evidence type="ECO:0000313" key="3">
    <source>
        <dbReference type="EMBL" id="CEL24047.1"/>
    </source>
</evidence>
<evidence type="ECO:0000259" key="1">
    <source>
        <dbReference type="Pfam" id="PF13240"/>
    </source>
</evidence>
<dbReference type="Proteomes" id="UP000062768">
    <property type="component" value="Chromosome I"/>
</dbReference>
<reference evidence="3" key="2">
    <citation type="submission" date="2014-09" db="EMBL/GenBank/DDBJ databases">
        <authorList>
            <person name="Bishop-Lilly K.A."/>
            <person name="Broomall S.M."/>
            <person name="Chain P.S."/>
            <person name="Chertkov O."/>
            <person name="Coyne S.R."/>
            <person name="Daligault H.E."/>
            <person name="Davenport K.W."/>
            <person name="Erkkila T."/>
            <person name="Frey K.G."/>
            <person name="Gibbons H.S."/>
            <person name="Gu W."/>
            <person name="Jaissle J."/>
            <person name="Johnson S.L."/>
            <person name="Koroleva G.I."/>
            <person name="Ladner J.T."/>
            <person name="Lo C.-C."/>
            <person name="Minogue T.D."/>
            <person name="Munk C."/>
            <person name="Palacios G.F."/>
            <person name="Redden C.L."/>
            <person name="Rosenzweig C.N."/>
            <person name="Scholz M.B."/>
            <person name="Teshima H."/>
            <person name="Xu Y."/>
        </authorList>
    </citation>
    <scope>NUCLEOTIDE SEQUENCE</scope>
    <source>
        <strain evidence="3">Mb9</strain>
    </source>
</reference>
<feature type="domain" description="Zinc-ribbon" evidence="1">
    <location>
        <begin position="3"/>
        <end position="25"/>
    </location>
</feature>
<evidence type="ECO:0000313" key="2">
    <source>
        <dbReference type="EMBL" id="AIS32761.1"/>
    </source>
</evidence>
<dbReference type="KEGG" id="mfc:BRM9_1957"/>
<dbReference type="GeneID" id="26738661"/>
<dbReference type="EMBL" id="CP006933">
    <property type="protein sequence ID" value="AIS32761.1"/>
    <property type="molecule type" value="Genomic_DNA"/>
</dbReference>
<dbReference type="OrthoDB" id="77408at2157"/>
<evidence type="ECO:0000313" key="5">
    <source>
        <dbReference type="Proteomes" id="UP000062768"/>
    </source>
</evidence>